<dbReference type="Proteomes" id="UP000195402">
    <property type="component" value="Unassembled WGS sequence"/>
</dbReference>
<accession>A0A200PZW9</accession>
<dbReference type="EMBL" id="MVGT01003539">
    <property type="protein sequence ID" value="OVA03758.1"/>
    <property type="molecule type" value="Genomic_DNA"/>
</dbReference>
<dbReference type="OMA" id="NNCEMFG"/>
<feature type="compositionally biased region" description="Polar residues" evidence="1">
    <location>
        <begin position="88"/>
        <end position="102"/>
    </location>
</feature>
<dbReference type="InParanoid" id="A0A200PZW9"/>
<keyword evidence="3" id="KW-1185">Reference proteome</keyword>
<dbReference type="PANTHER" id="PTHR38386:SF6">
    <property type="entry name" value="OS05G0426900 PROTEIN"/>
    <property type="match status" value="1"/>
</dbReference>
<feature type="compositionally biased region" description="Polar residues" evidence="1">
    <location>
        <begin position="24"/>
        <end position="51"/>
    </location>
</feature>
<feature type="region of interest" description="Disordered" evidence="1">
    <location>
        <begin position="17"/>
        <end position="76"/>
    </location>
</feature>
<organism evidence="2 3">
    <name type="scientific">Macleaya cordata</name>
    <name type="common">Five-seeded plume-poppy</name>
    <name type="synonym">Bocconia cordata</name>
    <dbReference type="NCBI Taxonomy" id="56857"/>
    <lineage>
        <taxon>Eukaryota</taxon>
        <taxon>Viridiplantae</taxon>
        <taxon>Streptophyta</taxon>
        <taxon>Embryophyta</taxon>
        <taxon>Tracheophyta</taxon>
        <taxon>Spermatophyta</taxon>
        <taxon>Magnoliopsida</taxon>
        <taxon>Ranunculales</taxon>
        <taxon>Papaveraceae</taxon>
        <taxon>Papaveroideae</taxon>
        <taxon>Macleaya</taxon>
    </lineage>
</organism>
<dbReference type="PANTHER" id="PTHR38386">
    <property type="entry name" value="OS05G0426900 PROTEIN"/>
    <property type="match status" value="1"/>
</dbReference>
<dbReference type="OrthoDB" id="1931397at2759"/>
<protein>
    <submittedName>
        <fullName evidence="2">Uncharacterized protein</fullName>
    </submittedName>
</protein>
<gene>
    <name evidence="2" type="ORF">BVC80_8847g1</name>
</gene>
<dbReference type="AlphaFoldDB" id="A0A200PZW9"/>
<feature type="region of interest" description="Disordered" evidence="1">
    <location>
        <begin position="88"/>
        <end position="109"/>
    </location>
</feature>
<feature type="region of interest" description="Disordered" evidence="1">
    <location>
        <begin position="138"/>
        <end position="164"/>
    </location>
</feature>
<comment type="caution">
    <text evidence="2">The sequence shown here is derived from an EMBL/GenBank/DDBJ whole genome shotgun (WGS) entry which is preliminary data.</text>
</comment>
<evidence type="ECO:0000313" key="3">
    <source>
        <dbReference type="Proteomes" id="UP000195402"/>
    </source>
</evidence>
<proteinExistence type="predicted"/>
<evidence type="ECO:0000256" key="1">
    <source>
        <dbReference type="SAM" id="MobiDB-lite"/>
    </source>
</evidence>
<evidence type="ECO:0000313" key="2">
    <source>
        <dbReference type="EMBL" id="OVA03758.1"/>
    </source>
</evidence>
<sequence>MNGYSKIRVVRTTKSRSIDFSDLISPSQNPKPLTNPNPELSFKTHQTNNTKNRNRALDSTSKQEEQEDEDVDGERFGVILSRNYSVSSFSTSKTQKLNNASSEKSHKKPTLQCAVRRAFSMRKSSAVSEDYCRIPDQFDPISSPTEEDDEHHLNINTGSKKKKNNRSKILKVCKGLLGL</sequence>
<name>A0A200PZW9_MACCD</name>
<reference evidence="2 3" key="1">
    <citation type="journal article" date="2017" name="Mol. Plant">
        <title>The Genome of Medicinal Plant Macleaya cordata Provides New Insights into Benzylisoquinoline Alkaloids Metabolism.</title>
        <authorList>
            <person name="Liu X."/>
            <person name="Liu Y."/>
            <person name="Huang P."/>
            <person name="Ma Y."/>
            <person name="Qing Z."/>
            <person name="Tang Q."/>
            <person name="Cao H."/>
            <person name="Cheng P."/>
            <person name="Zheng Y."/>
            <person name="Yuan Z."/>
            <person name="Zhou Y."/>
            <person name="Liu J."/>
            <person name="Tang Z."/>
            <person name="Zhuo Y."/>
            <person name="Zhang Y."/>
            <person name="Yu L."/>
            <person name="Huang J."/>
            <person name="Yang P."/>
            <person name="Peng Q."/>
            <person name="Zhang J."/>
            <person name="Jiang W."/>
            <person name="Zhang Z."/>
            <person name="Lin K."/>
            <person name="Ro D.K."/>
            <person name="Chen X."/>
            <person name="Xiong X."/>
            <person name="Shang Y."/>
            <person name="Huang S."/>
            <person name="Zeng J."/>
        </authorList>
    </citation>
    <scope>NUCLEOTIDE SEQUENCE [LARGE SCALE GENOMIC DNA]</scope>
    <source>
        <strain evidence="3">cv. BLH2017</strain>
        <tissue evidence="2">Root</tissue>
    </source>
</reference>